<dbReference type="InterPro" id="IPR055508">
    <property type="entry name" value="DUF7081"/>
</dbReference>
<feature type="domain" description="Oberon-like PHD finger" evidence="6">
    <location>
        <begin position="723"/>
        <end position="851"/>
    </location>
</feature>
<dbReference type="Proteomes" id="UP000242715">
    <property type="component" value="Unassembled WGS sequence"/>
</dbReference>
<keyword evidence="3" id="KW-0863">Zinc-finger</keyword>
<dbReference type="Pfam" id="PF07227">
    <property type="entry name" value="PHD_Oberon"/>
    <property type="match status" value="2"/>
</dbReference>
<reference evidence="10" key="1">
    <citation type="journal article" date="2017" name="Front. Plant Sci.">
        <title>Climate Clever Clovers: New Paradigm to Reduce the Environmental Footprint of Ruminants by Breeding Low Methanogenic Forages Utilizing Haplotype Variation.</title>
        <authorList>
            <person name="Kaur P."/>
            <person name="Appels R."/>
            <person name="Bayer P.E."/>
            <person name="Keeble-Gagnere G."/>
            <person name="Wang J."/>
            <person name="Hirakawa H."/>
            <person name="Shirasawa K."/>
            <person name="Vercoe P."/>
            <person name="Stefanova K."/>
            <person name="Durmic Z."/>
            <person name="Nichols P."/>
            <person name="Revell C."/>
            <person name="Isobe S.N."/>
            <person name="Edwards D."/>
            <person name="Erskine W."/>
        </authorList>
    </citation>
    <scope>NUCLEOTIDE SEQUENCE [LARGE SCALE GENOMIC DNA]</scope>
    <source>
        <strain evidence="10">cv. Daliak</strain>
    </source>
</reference>
<evidence type="ECO:0000256" key="3">
    <source>
        <dbReference type="ARBA" id="ARBA00022771"/>
    </source>
</evidence>
<dbReference type="Pfam" id="PF23299">
    <property type="entry name" value="DUF7081"/>
    <property type="match status" value="2"/>
</dbReference>
<gene>
    <name evidence="9" type="ORF">TSUD_46170</name>
</gene>
<keyword evidence="10" id="KW-1185">Reference proteome</keyword>
<dbReference type="AlphaFoldDB" id="A0A2Z6PRC9"/>
<feature type="domain" description="DUF7081" evidence="7">
    <location>
        <begin position="591"/>
        <end position="685"/>
    </location>
</feature>
<evidence type="ECO:0000313" key="10">
    <source>
        <dbReference type="Proteomes" id="UP000242715"/>
    </source>
</evidence>
<dbReference type="InterPro" id="IPR032881">
    <property type="entry name" value="Oberon-like_PHD"/>
</dbReference>
<keyword evidence="4" id="KW-0862">Zinc</keyword>
<protein>
    <recommendedName>
        <fullName evidence="11">Oberon PHD finger domain-containing protein</fullName>
    </recommendedName>
</protein>
<proteinExistence type="predicted"/>
<evidence type="ECO:0000256" key="5">
    <source>
        <dbReference type="ARBA" id="ARBA00023242"/>
    </source>
</evidence>
<keyword evidence="5" id="KW-0539">Nucleus</keyword>
<keyword evidence="2" id="KW-0479">Metal-binding</keyword>
<dbReference type="GO" id="GO:0008270">
    <property type="term" value="F:zinc ion binding"/>
    <property type="evidence" value="ECO:0007669"/>
    <property type="project" value="UniProtKB-KW"/>
</dbReference>
<dbReference type="Pfam" id="PF24590">
    <property type="entry name" value="DUF7615"/>
    <property type="match status" value="1"/>
</dbReference>
<name>A0A2Z6PRC9_TRISU</name>
<evidence type="ECO:0000256" key="4">
    <source>
        <dbReference type="ARBA" id="ARBA00022833"/>
    </source>
</evidence>
<dbReference type="PANTHER" id="PTHR33345">
    <property type="entry name" value="ADAPTER PROTEIN, PUTATIVE-RELATED"/>
    <property type="match status" value="1"/>
</dbReference>
<evidence type="ECO:0000259" key="6">
    <source>
        <dbReference type="Pfam" id="PF07227"/>
    </source>
</evidence>
<comment type="subcellular location">
    <subcellularLocation>
        <location evidence="1">Nucleus</location>
    </subcellularLocation>
</comment>
<dbReference type="InterPro" id="IPR056034">
    <property type="entry name" value="DUF7615"/>
</dbReference>
<sequence length="973" mass="108782">MESDGNSDNGGGSKIFSNLAPVVPEESGEGLPYAPINFPNPGDIWRWKAGKRISNNGNFRDRYLYLPRRLSAPANRTSFRGGFASKLAVERYVREKFPKVNISDFFASFSWRIPSGLPGNMNPSVDELKQFELEEQEESNVPCDIGGCKAGNQKCSSLILEKEYPPVMPCDLCCAEPKFCGECCCILCYKAVDSTHGGCSYIMCKEKHGDTICGHVAHLKCAFRAYTAGTLGGMIGLDAEYFCRRCNGRTELISHVYKILLTCEAIDSDDVKAFFLNLGINLLHGSEKAAAKELMSRLTLAVSKLKCGTNTEDILNVCNKVTAHSSGSSYNGEATEDESPLNPSNVVNGTDNFWYRSEVLKLEADIDEGLEALRKSQKYEYKLAEESLRAHVKYLQTLFQQLNKEKSELACQPNASHSSVLFQTVEKRKEQLRQGMIKFEEMKKKAIGDYAAEPRLPAGFQLDIESVEEPEDILISREVSEAGQSVRQWLVRWTCHVPHVCQIGCRCLGLPNWLGLELHFFDIVHTLPSRIDIQVDKLLVSEPAALTSHHPNFILNFIIFTIQTFMDSKGNSNNHNVINDGGNNRFQNLPPVAPKQSGEGLPYAPENIPNPGDIWRWKVGKRISNNGNFRDRYLYLPRHPSTPANRTSYSGGFPSKPAVRRYLKEKFPHINIHEFFSSFSWNIPSGLPGNMNPTADHDLFPPMGFEAPKETVIPSNIGGCKAGNKNCSSLILERECPFVMPCEFCCAEPKFCRKCCCILCKKAVDSAHGGYSYIMCEKKHGDNICGHLCHLECAFRTYKAGTLGGVFDLDAEYFCWRCNGKTELISHVSKLLLTYEGIDSDDDVKEKMLNLGINLLRGSEKAAAKKLMSRIALAISKLKPGSNTKDIFNVADEVRAHFSGCCKCNNGEAAIKDESPLNHSNVGNETKDFRRQFGILKLESEIDQDLKDFRKPPKQEYQLAEEKPNMSNIYRSN</sequence>
<evidence type="ECO:0000313" key="9">
    <source>
        <dbReference type="EMBL" id="GAU49799.1"/>
    </source>
</evidence>
<dbReference type="PANTHER" id="PTHR33345:SF6">
    <property type="entry name" value="OS03G0747200 PROTEIN"/>
    <property type="match status" value="1"/>
</dbReference>
<evidence type="ECO:0000256" key="2">
    <source>
        <dbReference type="ARBA" id="ARBA00022723"/>
    </source>
</evidence>
<evidence type="ECO:0000259" key="7">
    <source>
        <dbReference type="Pfam" id="PF23299"/>
    </source>
</evidence>
<evidence type="ECO:0000259" key="8">
    <source>
        <dbReference type="Pfam" id="PF24590"/>
    </source>
</evidence>
<feature type="domain" description="DUF7081" evidence="7">
    <location>
        <begin position="21"/>
        <end position="115"/>
    </location>
</feature>
<dbReference type="OrthoDB" id="1852608at2759"/>
<accession>A0A2Z6PRC9</accession>
<dbReference type="GO" id="GO:0005634">
    <property type="term" value="C:nucleus"/>
    <property type="evidence" value="ECO:0007669"/>
    <property type="project" value="UniProtKB-SubCell"/>
</dbReference>
<evidence type="ECO:0000256" key="1">
    <source>
        <dbReference type="ARBA" id="ARBA00004123"/>
    </source>
</evidence>
<feature type="domain" description="DUF7615" evidence="8">
    <location>
        <begin position="355"/>
        <end position="446"/>
    </location>
</feature>
<evidence type="ECO:0008006" key="11">
    <source>
        <dbReference type="Google" id="ProtNLM"/>
    </source>
</evidence>
<organism evidence="9 10">
    <name type="scientific">Trifolium subterraneum</name>
    <name type="common">Subterranean clover</name>
    <dbReference type="NCBI Taxonomy" id="3900"/>
    <lineage>
        <taxon>Eukaryota</taxon>
        <taxon>Viridiplantae</taxon>
        <taxon>Streptophyta</taxon>
        <taxon>Embryophyta</taxon>
        <taxon>Tracheophyta</taxon>
        <taxon>Spermatophyta</taxon>
        <taxon>Magnoliopsida</taxon>
        <taxon>eudicotyledons</taxon>
        <taxon>Gunneridae</taxon>
        <taxon>Pentapetalae</taxon>
        <taxon>rosids</taxon>
        <taxon>fabids</taxon>
        <taxon>Fabales</taxon>
        <taxon>Fabaceae</taxon>
        <taxon>Papilionoideae</taxon>
        <taxon>50 kb inversion clade</taxon>
        <taxon>NPAAA clade</taxon>
        <taxon>Hologalegina</taxon>
        <taxon>IRL clade</taxon>
        <taxon>Trifolieae</taxon>
        <taxon>Trifolium</taxon>
    </lineage>
</organism>
<feature type="domain" description="Oberon-like PHD finger" evidence="6">
    <location>
        <begin position="151"/>
        <end position="278"/>
    </location>
</feature>
<dbReference type="EMBL" id="DF974630">
    <property type="protein sequence ID" value="GAU49799.1"/>
    <property type="molecule type" value="Genomic_DNA"/>
</dbReference>